<sequence>MPAVFDYLQPEGYFKREEAEIEKLTRDIEHLPLPLQWEGSSQAGEKSEFNKNRRADESHEEYIRRRQFENAELHRWKLRVRAERQDFEAREQQKADRIAALKRLRRQKSDNLQAWLFRNFVMRNARGEQRDLISLFGMDHDYPPAGSGECCEPRLLQYAFAHGLRPVSMAMFWWGESPKQEVRHHLQFYPACSGKCKPILRWMLQGMDVDPNPLEQEETHELKIVYEDDTLCVVDKPAGMLSVPGKGCRESVLDVMRRRCPDATGALVVHRLDMATSGLMVVAKTAEAYRELQRQFATRSVRKRYVAILSRQPREPKGEIALPLRPDLDDRPRQVVDSVYGKPALTHYEIIDGCRVALYPRTGRTHQLRVHCAHRDGLDSPIKGDELYGRRAERLYLHAEWLAFRHPATGEEVEFTSVAPF</sequence>
<gene>
    <name evidence="3" type="ORF">HMPREF0645_0459</name>
</gene>
<dbReference type="Proteomes" id="UP000003160">
    <property type="component" value="Unassembled WGS sequence"/>
</dbReference>
<dbReference type="SUPFAM" id="SSF55120">
    <property type="entry name" value="Pseudouridine synthase"/>
    <property type="match status" value="1"/>
</dbReference>
<reference evidence="3 4" key="1">
    <citation type="submission" date="2009-10" db="EMBL/GenBank/DDBJ databases">
        <authorList>
            <person name="Qin X."/>
            <person name="Bachman B."/>
            <person name="Battles P."/>
            <person name="Bell A."/>
            <person name="Bess C."/>
            <person name="Bickham C."/>
            <person name="Chaboub L."/>
            <person name="Chen D."/>
            <person name="Coyle M."/>
            <person name="Deiros D.R."/>
            <person name="Dinh H."/>
            <person name="Forbes L."/>
            <person name="Fowler G."/>
            <person name="Francisco L."/>
            <person name="Fu Q."/>
            <person name="Gubbala S."/>
            <person name="Hale W."/>
            <person name="Han Y."/>
            <person name="Hemphill L."/>
            <person name="Highlander S.K."/>
            <person name="Hirani K."/>
            <person name="Hogues M."/>
            <person name="Jackson L."/>
            <person name="Jakkamsetti A."/>
            <person name="Javaid M."/>
            <person name="Jiang H."/>
            <person name="Korchina V."/>
            <person name="Kovar C."/>
            <person name="Lara F."/>
            <person name="Lee S."/>
            <person name="Mata R."/>
            <person name="Mathew T."/>
            <person name="Moen C."/>
            <person name="Morales K."/>
            <person name="Munidasa M."/>
            <person name="Nazareth L."/>
            <person name="Ngo R."/>
            <person name="Nguyen L."/>
            <person name="Okwuonu G."/>
            <person name="Ongeri F."/>
            <person name="Patil S."/>
            <person name="Petrosino J."/>
            <person name="Pham C."/>
            <person name="Pham P."/>
            <person name="Pu L.-L."/>
            <person name="Puazo M."/>
            <person name="Raj R."/>
            <person name="Reid J."/>
            <person name="Rouhana J."/>
            <person name="Saada N."/>
            <person name="Shang Y."/>
            <person name="Simmons D."/>
            <person name="Thornton R."/>
            <person name="Warren J."/>
            <person name="Weissenberger G."/>
            <person name="Zhang J."/>
            <person name="Zhang L."/>
            <person name="Zhou C."/>
            <person name="Zhu D."/>
            <person name="Muzny D."/>
            <person name="Worley K."/>
            <person name="Gibbs R."/>
        </authorList>
    </citation>
    <scope>NUCLEOTIDE SEQUENCE [LARGE SCALE GENOMIC DNA]</scope>
    <source>
        <strain evidence="3 4">DSM 17361</strain>
    </source>
</reference>
<dbReference type="InterPro" id="IPR006145">
    <property type="entry name" value="PsdUridine_synth_RsuA/RluA"/>
</dbReference>
<evidence type="ECO:0000313" key="4">
    <source>
        <dbReference type="Proteomes" id="UP000003160"/>
    </source>
</evidence>
<dbReference type="HOGENOM" id="CLU_037416_0_0_10"/>
<dbReference type="EMBL" id="ACKS01000022">
    <property type="protein sequence ID" value="EFA45126.1"/>
    <property type="molecule type" value="Genomic_DNA"/>
</dbReference>
<dbReference type="PROSITE" id="PS01129">
    <property type="entry name" value="PSI_RLU"/>
    <property type="match status" value="1"/>
</dbReference>
<protein>
    <submittedName>
        <fullName evidence="3">Pseudouridine synthase, RluA family</fullName>
        <ecNumber evidence="3">5.4.99.-</ecNumber>
    </submittedName>
</protein>
<dbReference type="EC" id="5.4.99.-" evidence="3"/>
<feature type="domain" description="Pseudouridine synthase RsuA/RluA-like" evidence="2">
    <location>
        <begin position="231"/>
        <end position="374"/>
    </location>
</feature>
<evidence type="ECO:0000256" key="1">
    <source>
        <dbReference type="SAM" id="MobiDB-lite"/>
    </source>
</evidence>
<dbReference type="GO" id="GO:0003723">
    <property type="term" value="F:RNA binding"/>
    <property type="evidence" value="ECO:0007669"/>
    <property type="project" value="InterPro"/>
</dbReference>
<keyword evidence="3" id="KW-0413">Isomerase</keyword>
<dbReference type="PANTHER" id="PTHR21600:SF89">
    <property type="entry name" value="RIBOSOMAL LARGE SUBUNIT PSEUDOURIDINE SYNTHASE A"/>
    <property type="match status" value="1"/>
</dbReference>
<dbReference type="GO" id="GO:0000455">
    <property type="term" value="P:enzyme-directed rRNA pseudouridine synthesis"/>
    <property type="evidence" value="ECO:0007669"/>
    <property type="project" value="TreeGrafter"/>
</dbReference>
<dbReference type="GO" id="GO:0140098">
    <property type="term" value="F:catalytic activity, acting on RNA"/>
    <property type="evidence" value="ECO:0007669"/>
    <property type="project" value="UniProtKB-ARBA"/>
</dbReference>
<dbReference type="InterPro" id="IPR020103">
    <property type="entry name" value="PsdUridine_synth_cat_dom_sf"/>
</dbReference>
<feature type="region of interest" description="Disordered" evidence="1">
    <location>
        <begin position="35"/>
        <end position="56"/>
    </location>
</feature>
<dbReference type="Gene3D" id="3.30.2350.10">
    <property type="entry name" value="Pseudouridine synthase"/>
    <property type="match status" value="1"/>
</dbReference>
<evidence type="ECO:0000313" key="3">
    <source>
        <dbReference type="EMBL" id="EFA45126.1"/>
    </source>
</evidence>
<dbReference type="CDD" id="cd02869">
    <property type="entry name" value="PseudoU_synth_RluA_like"/>
    <property type="match status" value="1"/>
</dbReference>
<dbReference type="AlphaFoldDB" id="D1PU24"/>
<dbReference type="PANTHER" id="PTHR21600">
    <property type="entry name" value="MITOCHONDRIAL RNA PSEUDOURIDINE SYNTHASE"/>
    <property type="match status" value="1"/>
</dbReference>
<comment type="caution">
    <text evidence="3">The sequence shown here is derived from an EMBL/GenBank/DDBJ whole genome shotgun (WGS) entry which is preliminary data.</text>
</comment>
<dbReference type="Pfam" id="PF00849">
    <property type="entry name" value="PseudoU_synth_2"/>
    <property type="match status" value="1"/>
</dbReference>
<name>D1PU24_9BACT</name>
<organism evidence="3 4">
    <name type="scientific">Hallella bergensis DSM 17361</name>
    <dbReference type="NCBI Taxonomy" id="585502"/>
    <lineage>
        <taxon>Bacteria</taxon>
        <taxon>Pseudomonadati</taxon>
        <taxon>Bacteroidota</taxon>
        <taxon>Bacteroidia</taxon>
        <taxon>Bacteroidales</taxon>
        <taxon>Prevotellaceae</taxon>
        <taxon>Hallella</taxon>
    </lineage>
</organism>
<evidence type="ECO:0000259" key="2">
    <source>
        <dbReference type="Pfam" id="PF00849"/>
    </source>
</evidence>
<accession>D1PU24</accession>
<keyword evidence="4" id="KW-1185">Reference proteome</keyword>
<dbReference type="InterPro" id="IPR006224">
    <property type="entry name" value="PsdUridine_synth_RluA-like_CS"/>
</dbReference>
<dbReference type="GO" id="GO:0009982">
    <property type="term" value="F:pseudouridine synthase activity"/>
    <property type="evidence" value="ECO:0007669"/>
    <property type="project" value="InterPro"/>
</dbReference>
<feature type="compositionally biased region" description="Basic and acidic residues" evidence="1">
    <location>
        <begin position="45"/>
        <end position="56"/>
    </location>
</feature>
<dbReference type="eggNOG" id="COG0564">
    <property type="taxonomic scope" value="Bacteria"/>
</dbReference>
<dbReference type="InterPro" id="IPR050188">
    <property type="entry name" value="RluA_PseudoU_synthase"/>
</dbReference>
<proteinExistence type="predicted"/>